<keyword evidence="3" id="KW-1185">Reference proteome</keyword>
<evidence type="ECO:0000256" key="1">
    <source>
        <dbReference type="SAM" id="MobiDB-lite"/>
    </source>
</evidence>
<reference evidence="2 3" key="1">
    <citation type="journal article" date="2018" name="IMA Fungus">
        <title>IMA Genome-F 9: Draft genome sequence of Annulohypoxylon stygium, Aspergillus mulundensis, Berkeleyomyces basicola (syn. Thielaviopsis basicola), Ceratocystis smalleyi, two Cercospora beticola strains, Coleophoma cylindrospora, Fusarium fracticaudum, Phialophora cf. hyalina, and Morchella septimelata.</title>
        <authorList>
            <person name="Wingfield B.D."/>
            <person name="Bills G.F."/>
            <person name="Dong Y."/>
            <person name="Huang W."/>
            <person name="Nel W.J."/>
            <person name="Swalarsk-Parry B.S."/>
            <person name="Vaghefi N."/>
            <person name="Wilken P.M."/>
            <person name="An Z."/>
            <person name="de Beer Z.W."/>
            <person name="De Vos L."/>
            <person name="Chen L."/>
            <person name="Duong T.A."/>
            <person name="Gao Y."/>
            <person name="Hammerbacher A."/>
            <person name="Kikkert J.R."/>
            <person name="Li Y."/>
            <person name="Li H."/>
            <person name="Li K."/>
            <person name="Li Q."/>
            <person name="Liu X."/>
            <person name="Ma X."/>
            <person name="Naidoo K."/>
            <person name="Pethybridge S.J."/>
            <person name="Sun J."/>
            <person name="Steenkamp E.T."/>
            <person name="van der Nest M.A."/>
            <person name="van Wyk S."/>
            <person name="Wingfield M.J."/>
            <person name="Xiong C."/>
            <person name="Yue Q."/>
            <person name="Zhang X."/>
        </authorList>
    </citation>
    <scope>NUCLEOTIDE SEQUENCE [LARGE SCALE GENOMIC DNA]</scope>
    <source>
        <strain evidence="2 3">DSM 5745</strain>
    </source>
</reference>
<feature type="compositionally biased region" description="Polar residues" evidence="1">
    <location>
        <begin position="69"/>
        <end position="80"/>
    </location>
</feature>
<dbReference type="RefSeq" id="XP_026605859.1">
    <property type="nucleotide sequence ID" value="XM_026744993.1"/>
</dbReference>
<proteinExistence type="predicted"/>
<feature type="compositionally biased region" description="Polar residues" evidence="1">
    <location>
        <begin position="7"/>
        <end position="19"/>
    </location>
</feature>
<feature type="region of interest" description="Disordered" evidence="1">
    <location>
        <begin position="1"/>
        <end position="95"/>
    </location>
</feature>
<gene>
    <name evidence="2" type="ORF">DSM5745_02977</name>
</gene>
<protein>
    <submittedName>
        <fullName evidence="2">Uncharacterized protein</fullName>
    </submittedName>
</protein>
<comment type="caution">
    <text evidence="2">The sequence shown here is derived from an EMBL/GenBank/DDBJ whole genome shotgun (WGS) entry which is preliminary data.</text>
</comment>
<dbReference type="GeneID" id="38113347"/>
<name>A0A3D8SJ13_9EURO</name>
<organism evidence="2 3">
    <name type="scientific">Aspergillus mulundensis</name>
    <dbReference type="NCBI Taxonomy" id="1810919"/>
    <lineage>
        <taxon>Eukaryota</taxon>
        <taxon>Fungi</taxon>
        <taxon>Dikarya</taxon>
        <taxon>Ascomycota</taxon>
        <taxon>Pezizomycotina</taxon>
        <taxon>Eurotiomycetes</taxon>
        <taxon>Eurotiomycetidae</taxon>
        <taxon>Eurotiales</taxon>
        <taxon>Aspergillaceae</taxon>
        <taxon>Aspergillus</taxon>
        <taxon>Aspergillus subgen. Nidulantes</taxon>
    </lineage>
</organism>
<feature type="region of interest" description="Disordered" evidence="1">
    <location>
        <begin position="218"/>
        <end position="272"/>
    </location>
</feature>
<feature type="compositionally biased region" description="Polar residues" evidence="1">
    <location>
        <begin position="222"/>
        <end position="238"/>
    </location>
</feature>
<sequence length="272" mass="30201">MFAALSPMQSIPNNPSNYPWTPARSSPLSPRSNSSAAMFKTTTPAPQPQFQSAPFFTFTPSPSPAQNKFEATSPSRTPHVNATATSPTPTTSSYATRYKNTISNPLLSHSSKRAYTSSTSPRARSVRRNAFLNRVKQARDDGRVEARAEQLAYMEDIAEQKEWREAMKRRAEEIQTRYGLDIEEGDEDLDADLVDEAEIQALDEYIEQERAMEMALLEGVEGNSTVGSAGHQPNGTGQRRNDKGSSFSDDEYDDIFMDLVDHGPSEDMDMSD</sequence>
<dbReference type="Proteomes" id="UP000256690">
    <property type="component" value="Unassembled WGS sequence"/>
</dbReference>
<dbReference type="STRING" id="1810919.A0A3D8SJ13"/>
<feature type="compositionally biased region" description="Low complexity" evidence="1">
    <location>
        <begin position="22"/>
        <end position="66"/>
    </location>
</feature>
<feature type="compositionally biased region" description="Low complexity" evidence="1">
    <location>
        <begin position="82"/>
        <end position="95"/>
    </location>
</feature>
<dbReference type="EMBL" id="PVWQ01000003">
    <property type="protein sequence ID" value="RDW86335.1"/>
    <property type="molecule type" value="Genomic_DNA"/>
</dbReference>
<evidence type="ECO:0000313" key="2">
    <source>
        <dbReference type="EMBL" id="RDW86335.1"/>
    </source>
</evidence>
<dbReference type="AlphaFoldDB" id="A0A3D8SJ13"/>
<evidence type="ECO:0000313" key="3">
    <source>
        <dbReference type="Proteomes" id="UP000256690"/>
    </source>
</evidence>
<dbReference type="OrthoDB" id="5279705at2759"/>
<accession>A0A3D8SJ13</accession>